<dbReference type="GO" id="GO:0005942">
    <property type="term" value="C:phosphatidylinositol 3-kinase complex"/>
    <property type="evidence" value="ECO:0007669"/>
    <property type="project" value="TreeGrafter"/>
</dbReference>
<dbReference type="AlphaFoldDB" id="A0A158R675"/>
<dbReference type="SUPFAM" id="SSF64268">
    <property type="entry name" value="PX domain"/>
    <property type="match status" value="1"/>
</dbReference>
<dbReference type="GO" id="GO:0005737">
    <property type="term" value="C:cytoplasm"/>
    <property type="evidence" value="ECO:0007669"/>
    <property type="project" value="TreeGrafter"/>
</dbReference>
<dbReference type="InterPro" id="IPR036940">
    <property type="entry name" value="PI3/4_kinase_cat_sf"/>
</dbReference>
<dbReference type="Pfam" id="PF00454">
    <property type="entry name" value="PI3_PI4_kinase"/>
    <property type="match status" value="1"/>
</dbReference>
<dbReference type="InterPro" id="IPR011009">
    <property type="entry name" value="Kinase-like_dom_sf"/>
</dbReference>
<feature type="domain" description="PI3K/PI4K catalytic" evidence="6">
    <location>
        <begin position="248"/>
        <end position="524"/>
    </location>
</feature>
<dbReference type="Gene3D" id="2.60.40.150">
    <property type="entry name" value="C2 domain"/>
    <property type="match status" value="1"/>
</dbReference>
<keyword evidence="3" id="KW-0418">Kinase</keyword>
<name>A0A158R675_9BILA</name>
<evidence type="ECO:0000259" key="6">
    <source>
        <dbReference type="PROSITE" id="PS50290"/>
    </source>
</evidence>
<feature type="domain" description="C2" evidence="5">
    <location>
        <begin position="639"/>
        <end position="764"/>
    </location>
</feature>
<dbReference type="GO" id="GO:0016303">
    <property type="term" value="F:1-phosphatidylinositol-3-kinase activity"/>
    <property type="evidence" value="ECO:0007669"/>
    <property type="project" value="TreeGrafter"/>
</dbReference>
<dbReference type="SUPFAM" id="SSF56112">
    <property type="entry name" value="Protein kinase-like (PK-like)"/>
    <property type="match status" value="1"/>
</dbReference>
<dbReference type="SMART" id="SM00146">
    <property type="entry name" value="PI3Kc"/>
    <property type="match status" value="1"/>
</dbReference>
<evidence type="ECO:0000313" key="8">
    <source>
        <dbReference type="WBParaSite" id="SMUV_0000999901-mRNA-1"/>
    </source>
</evidence>
<evidence type="ECO:0000256" key="2">
    <source>
        <dbReference type="ARBA" id="ARBA00022741"/>
    </source>
</evidence>
<dbReference type="GO" id="GO:0005524">
    <property type="term" value="F:ATP binding"/>
    <property type="evidence" value="ECO:0007669"/>
    <property type="project" value="UniProtKB-KW"/>
</dbReference>
<sequence length="775" mass="89161">DSNEEKPEPAEKFLAYASFPIFTYEGILRQGPLLIPLSKVDSPVVQSWGSRPLYEPNDLCALVMLPTFQDFSSLGCDTQQWLMDIIETGVTHSLSQDEKEILWEKRYYLTRFPQALTLVLASAIGWDWASLNNVYQLVDEWTPLDPVQAVELLLPQQLQQRIDHCPERWFVYRCAILQDKIFDAMDDNMHVDIKNQRLLLEAKHIISKALFYLILVLRFQNLDWLDASILANNVRLPILPSFVCSGINVHECSFFNSLTKPLKISFKGLKTSYDVLYKVGDDVRQDALVLQLVRIMNDIWLSQELDLRMIVFRCMPVGKKAGMIELVSECRTLCEIQSALGATGVFKDDILKKWLEKQNPTEFQYKIALENFQLSCAGWCVATYVLGIGDRHNDNILITKSGHVFHIDFGKYMGDWQTAAGFRRDRTPFIFTAEMAYVINEGSPQSATDHYQHFVDNCCKAFNLLRKKYSLLVTLIKMMSCSGIPGMSMDAVNFVQNNLLLDVSDTEATVQFTRMIQESLKSKFPRLNFFAHTLVQLRNSSFIRGSYDDPDKLSFIPEIYSERSDGRISNVAVLAFEKWRNPEKVYMYKIRVERVNETVSSIVYRSFDEFSELYCDLVYTFFHIIYRDNKMDAERSSLVTGRIYLSISYDQQKFILSVFIGHVQGLHAVNGHAPDSYVKTYLLPSMKRSTKRKTRVVKNTQTPTFNEELTYRLGPGCCLADYSLEVSVWSYGSIVSENMMIGAVLIPLHKLDRLLVNRKGVKCLQEWFTLNGFKS</sequence>
<dbReference type="InterPro" id="IPR000008">
    <property type="entry name" value="C2_dom"/>
</dbReference>
<dbReference type="InterPro" id="IPR015433">
    <property type="entry name" value="PI3/4_kinase"/>
</dbReference>
<dbReference type="GO" id="GO:0035091">
    <property type="term" value="F:phosphatidylinositol binding"/>
    <property type="evidence" value="ECO:0007669"/>
    <property type="project" value="InterPro"/>
</dbReference>
<dbReference type="Pfam" id="PF00168">
    <property type="entry name" value="C2"/>
    <property type="match status" value="1"/>
</dbReference>
<dbReference type="GO" id="GO:0005886">
    <property type="term" value="C:plasma membrane"/>
    <property type="evidence" value="ECO:0007669"/>
    <property type="project" value="TreeGrafter"/>
</dbReference>
<dbReference type="SUPFAM" id="SSF49562">
    <property type="entry name" value="C2 domain (Calcium/lipid-binding domain, CaLB)"/>
    <property type="match status" value="1"/>
</dbReference>
<dbReference type="STRING" id="451379.A0A158R675"/>
<dbReference type="PROSITE" id="PS50004">
    <property type="entry name" value="C2"/>
    <property type="match status" value="1"/>
</dbReference>
<evidence type="ECO:0000259" key="5">
    <source>
        <dbReference type="PROSITE" id="PS50004"/>
    </source>
</evidence>
<reference evidence="8" key="1">
    <citation type="submission" date="2016-04" db="UniProtKB">
        <authorList>
            <consortium name="WormBaseParasite"/>
        </authorList>
    </citation>
    <scope>IDENTIFICATION</scope>
</reference>
<dbReference type="InterPro" id="IPR001263">
    <property type="entry name" value="PI3K_accessory_dom"/>
</dbReference>
<evidence type="ECO:0000256" key="4">
    <source>
        <dbReference type="ARBA" id="ARBA00022840"/>
    </source>
</evidence>
<evidence type="ECO:0000313" key="7">
    <source>
        <dbReference type="Proteomes" id="UP000046393"/>
    </source>
</evidence>
<dbReference type="Proteomes" id="UP000046393">
    <property type="component" value="Unplaced"/>
</dbReference>
<dbReference type="GO" id="GO:0048015">
    <property type="term" value="P:phosphatidylinositol-mediated signaling"/>
    <property type="evidence" value="ECO:0007669"/>
    <property type="project" value="TreeGrafter"/>
</dbReference>
<keyword evidence="7" id="KW-1185">Reference proteome</keyword>
<dbReference type="Gene3D" id="3.30.1010.10">
    <property type="entry name" value="Phosphatidylinositol 3-kinase Catalytic Subunit, Chain A, domain 4"/>
    <property type="match status" value="1"/>
</dbReference>
<dbReference type="SUPFAM" id="SSF48371">
    <property type="entry name" value="ARM repeat"/>
    <property type="match status" value="1"/>
</dbReference>
<evidence type="ECO:0000256" key="3">
    <source>
        <dbReference type="ARBA" id="ARBA00022777"/>
    </source>
</evidence>
<dbReference type="PROSITE" id="PS00916">
    <property type="entry name" value="PI3_4_KINASE_2"/>
    <property type="match status" value="1"/>
</dbReference>
<dbReference type="InterPro" id="IPR036871">
    <property type="entry name" value="PX_dom_sf"/>
</dbReference>
<dbReference type="Gene3D" id="3.30.1520.10">
    <property type="entry name" value="Phox-like domain"/>
    <property type="match status" value="1"/>
</dbReference>
<dbReference type="PROSITE" id="PS50290">
    <property type="entry name" value="PI3_4_KINASE_3"/>
    <property type="match status" value="1"/>
</dbReference>
<dbReference type="GO" id="GO:0035005">
    <property type="term" value="F:1-phosphatidylinositol-4-phosphate 3-kinase activity"/>
    <property type="evidence" value="ECO:0007669"/>
    <property type="project" value="TreeGrafter"/>
</dbReference>
<dbReference type="GO" id="GO:0016477">
    <property type="term" value="P:cell migration"/>
    <property type="evidence" value="ECO:0007669"/>
    <property type="project" value="TreeGrafter"/>
</dbReference>
<keyword evidence="2" id="KW-0547">Nucleotide-binding</keyword>
<dbReference type="InterPro" id="IPR018936">
    <property type="entry name" value="PI3/4_kinase_CS"/>
</dbReference>
<evidence type="ECO:0000256" key="1">
    <source>
        <dbReference type="ARBA" id="ARBA00022679"/>
    </source>
</evidence>
<dbReference type="Gene3D" id="1.10.1070.11">
    <property type="entry name" value="Phosphatidylinositol 3-/4-kinase, catalytic domain"/>
    <property type="match status" value="1"/>
</dbReference>
<dbReference type="FunFam" id="1.10.1070.11:FF:000001">
    <property type="entry name" value="Phosphatidylinositol 4,5-bisphosphate 3-kinase catalytic subunit"/>
    <property type="match status" value="1"/>
</dbReference>
<dbReference type="SMART" id="SM00145">
    <property type="entry name" value="PI3Ka"/>
    <property type="match status" value="1"/>
</dbReference>
<dbReference type="GO" id="GO:0043491">
    <property type="term" value="P:phosphatidylinositol 3-kinase/protein kinase B signal transduction"/>
    <property type="evidence" value="ECO:0007669"/>
    <property type="project" value="TreeGrafter"/>
</dbReference>
<dbReference type="InterPro" id="IPR035892">
    <property type="entry name" value="C2_domain_sf"/>
</dbReference>
<dbReference type="InterPro" id="IPR042236">
    <property type="entry name" value="PI3K_accessory_sf"/>
</dbReference>
<accession>A0A158R675</accession>
<dbReference type="InterPro" id="IPR016024">
    <property type="entry name" value="ARM-type_fold"/>
</dbReference>
<keyword evidence="1" id="KW-0808">Transferase</keyword>
<dbReference type="Gene3D" id="1.25.40.70">
    <property type="entry name" value="Phosphatidylinositol 3-kinase, accessory domain (PIK)"/>
    <property type="match status" value="1"/>
</dbReference>
<dbReference type="PANTHER" id="PTHR10048">
    <property type="entry name" value="PHOSPHATIDYLINOSITOL KINASE"/>
    <property type="match status" value="1"/>
</dbReference>
<dbReference type="SMART" id="SM00239">
    <property type="entry name" value="C2"/>
    <property type="match status" value="1"/>
</dbReference>
<dbReference type="InterPro" id="IPR000403">
    <property type="entry name" value="PI3/4_kinase_cat_dom"/>
</dbReference>
<keyword evidence="4" id="KW-0067">ATP-binding</keyword>
<protein>
    <submittedName>
        <fullName evidence="8">PI3K/PI4K domain-containing protein</fullName>
    </submittedName>
</protein>
<organism evidence="7 8">
    <name type="scientific">Syphacia muris</name>
    <dbReference type="NCBI Taxonomy" id="451379"/>
    <lineage>
        <taxon>Eukaryota</taxon>
        <taxon>Metazoa</taxon>
        <taxon>Ecdysozoa</taxon>
        <taxon>Nematoda</taxon>
        <taxon>Chromadorea</taxon>
        <taxon>Rhabditida</taxon>
        <taxon>Spirurina</taxon>
        <taxon>Oxyuridomorpha</taxon>
        <taxon>Oxyuroidea</taxon>
        <taxon>Oxyuridae</taxon>
        <taxon>Syphacia</taxon>
    </lineage>
</organism>
<dbReference type="Pfam" id="PF00613">
    <property type="entry name" value="PI3Ka"/>
    <property type="match status" value="1"/>
</dbReference>
<proteinExistence type="predicted"/>
<dbReference type="PANTHER" id="PTHR10048:SF14">
    <property type="entry name" value="LD28067P"/>
    <property type="match status" value="1"/>
</dbReference>
<dbReference type="WBParaSite" id="SMUV_0000999901-mRNA-1">
    <property type="protein sequence ID" value="SMUV_0000999901-mRNA-1"/>
    <property type="gene ID" value="SMUV_0000999901"/>
</dbReference>